<keyword evidence="3" id="KW-1185">Reference proteome</keyword>
<feature type="compositionally biased region" description="Acidic residues" evidence="1">
    <location>
        <begin position="22"/>
        <end position="31"/>
    </location>
</feature>
<feature type="region of interest" description="Disordered" evidence="1">
    <location>
        <begin position="1"/>
        <end position="130"/>
    </location>
</feature>
<keyword evidence="2" id="KW-0969">Cilium</keyword>
<keyword evidence="2" id="KW-0282">Flagellum</keyword>
<reference evidence="2 3" key="1">
    <citation type="journal article" date="2017" name="PLoS Biol.">
        <title>The sea cucumber genome provides insights into morphological evolution and visceral regeneration.</title>
        <authorList>
            <person name="Zhang X."/>
            <person name="Sun L."/>
            <person name="Yuan J."/>
            <person name="Sun Y."/>
            <person name="Gao Y."/>
            <person name="Zhang L."/>
            <person name="Li S."/>
            <person name="Dai H."/>
            <person name="Hamel J.F."/>
            <person name="Liu C."/>
            <person name="Yu Y."/>
            <person name="Liu S."/>
            <person name="Lin W."/>
            <person name="Guo K."/>
            <person name="Jin S."/>
            <person name="Xu P."/>
            <person name="Storey K.B."/>
            <person name="Huan P."/>
            <person name="Zhang T."/>
            <person name="Zhou Y."/>
            <person name="Zhang J."/>
            <person name="Lin C."/>
            <person name="Li X."/>
            <person name="Xing L."/>
            <person name="Huo D."/>
            <person name="Sun M."/>
            <person name="Wang L."/>
            <person name="Mercier A."/>
            <person name="Li F."/>
            <person name="Yang H."/>
            <person name="Xiang J."/>
        </authorList>
    </citation>
    <scope>NUCLEOTIDE SEQUENCE [LARGE SCALE GENOMIC DNA]</scope>
    <source>
        <strain evidence="2">Shaxun</strain>
        <tissue evidence="2">Muscle</tissue>
    </source>
</reference>
<dbReference type="STRING" id="307972.A0A2G8JXG9"/>
<dbReference type="EMBL" id="MRZV01001124">
    <property type="protein sequence ID" value="PIK40434.1"/>
    <property type="molecule type" value="Genomic_DNA"/>
</dbReference>
<evidence type="ECO:0000313" key="2">
    <source>
        <dbReference type="EMBL" id="PIK40434.1"/>
    </source>
</evidence>
<keyword evidence="2" id="KW-0966">Cell projection</keyword>
<evidence type="ECO:0000313" key="3">
    <source>
        <dbReference type="Proteomes" id="UP000230750"/>
    </source>
</evidence>
<organism evidence="2 3">
    <name type="scientific">Stichopus japonicus</name>
    <name type="common">Sea cucumber</name>
    <dbReference type="NCBI Taxonomy" id="307972"/>
    <lineage>
        <taxon>Eukaryota</taxon>
        <taxon>Metazoa</taxon>
        <taxon>Echinodermata</taxon>
        <taxon>Eleutherozoa</taxon>
        <taxon>Echinozoa</taxon>
        <taxon>Holothuroidea</taxon>
        <taxon>Aspidochirotacea</taxon>
        <taxon>Aspidochirotida</taxon>
        <taxon>Stichopodidae</taxon>
        <taxon>Apostichopus</taxon>
    </lineage>
</organism>
<dbReference type="Proteomes" id="UP000230750">
    <property type="component" value="Unassembled WGS sequence"/>
</dbReference>
<feature type="compositionally biased region" description="Acidic residues" evidence="1">
    <location>
        <begin position="118"/>
        <end position="129"/>
    </location>
</feature>
<sequence length="169" mass="18929">MADDSEGETSQTKLVTNQPYDESLDVPDAEEVASVYTPSPRLPPTQGSDRHPAGNQRGNDSQDSMTDRSDDDLETGVMENKELDDSASSEQISQLMSPAEPIMKPSQPVKPRQNIQSLDDDDDDDEDEERMTRMMMTKMVLIPQMMMTMMTTRAEEWKGMITGPISHLD</sequence>
<proteinExistence type="predicted"/>
<feature type="compositionally biased region" description="Polar residues" evidence="1">
    <location>
        <begin position="8"/>
        <end position="20"/>
    </location>
</feature>
<protein>
    <submittedName>
        <fullName evidence="2">Putative intraflagellar transport protein</fullName>
    </submittedName>
</protein>
<gene>
    <name evidence="2" type="ORF">BSL78_22717</name>
</gene>
<evidence type="ECO:0000256" key="1">
    <source>
        <dbReference type="SAM" id="MobiDB-lite"/>
    </source>
</evidence>
<dbReference type="OrthoDB" id="9950869at2759"/>
<accession>A0A2G8JXG9</accession>
<dbReference type="AlphaFoldDB" id="A0A2G8JXG9"/>
<name>A0A2G8JXG9_STIJA</name>
<comment type="caution">
    <text evidence="2">The sequence shown here is derived from an EMBL/GenBank/DDBJ whole genome shotgun (WGS) entry which is preliminary data.</text>
</comment>
<feature type="compositionally biased region" description="Polar residues" evidence="1">
    <location>
        <begin position="86"/>
        <end position="96"/>
    </location>
</feature>